<gene>
    <name evidence="1" type="ORF">CCAP1982_LOCUS8765</name>
</gene>
<accession>A0A811UQV2</accession>
<evidence type="ECO:0000313" key="1">
    <source>
        <dbReference type="EMBL" id="CAD7000275.1"/>
    </source>
</evidence>
<comment type="caution">
    <text evidence="1">The sequence shown here is derived from an EMBL/GenBank/DDBJ whole genome shotgun (WGS) entry which is preliminary data.</text>
</comment>
<keyword evidence="2" id="KW-1185">Reference proteome</keyword>
<proteinExistence type="predicted"/>
<protein>
    <submittedName>
        <fullName evidence="1">(Mediterranean fruit fly) hypothetical protein</fullName>
    </submittedName>
</protein>
<dbReference type="AlphaFoldDB" id="A0A811UQV2"/>
<evidence type="ECO:0000313" key="2">
    <source>
        <dbReference type="Proteomes" id="UP000606786"/>
    </source>
</evidence>
<reference evidence="1" key="1">
    <citation type="submission" date="2020-11" db="EMBL/GenBank/DDBJ databases">
        <authorList>
            <person name="Whitehead M."/>
        </authorList>
    </citation>
    <scope>NUCLEOTIDE SEQUENCE</scope>
    <source>
        <strain evidence="1">EGII</strain>
    </source>
</reference>
<dbReference type="EMBL" id="CAJHJT010000012">
    <property type="protein sequence ID" value="CAD7000275.1"/>
    <property type="molecule type" value="Genomic_DNA"/>
</dbReference>
<dbReference type="Proteomes" id="UP000606786">
    <property type="component" value="Unassembled WGS sequence"/>
</dbReference>
<organism evidence="1 2">
    <name type="scientific">Ceratitis capitata</name>
    <name type="common">Mediterranean fruit fly</name>
    <name type="synonym">Tephritis capitata</name>
    <dbReference type="NCBI Taxonomy" id="7213"/>
    <lineage>
        <taxon>Eukaryota</taxon>
        <taxon>Metazoa</taxon>
        <taxon>Ecdysozoa</taxon>
        <taxon>Arthropoda</taxon>
        <taxon>Hexapoda</taxon>
        <taxon>Insecta</taxon>
        <taxon>Pterygota</taxon>
        <taxon>Neoptera</taxon>
        <taxon>Endopterygota</taxon>
        <taxon>Diptera</taxon>
        <taxon>Brachycera</taxon>
        <taxon>Muscomorpha</taxon>
        <taxon>Tephritoidea</taxon>
        <taxon>Tephritidae</taxon>
        <taxon>Ceratitis</taxon>
        <taxon>Ceratitis</taxon>
    </lineage>
</organism>
<name>A0A811UQV2_CERCA</name>
<sequence>MQLAARIGQQASPPASRSVVWGQWIDKWMDDERLANNPVQEALLFANYRQKERGKLWLAYICREYRKEIDWISSWSFLLGKVAAYGHYSQIHQCYSRGWTKRVWVFDRL</sequence>